<keyword evidence="2" id="KW-1185">Reference proteome</keyword>
<protein>
    <submittedName>
        <fullName evidence="1">Uncharacterized protein</fullName>
    </submittedName>
</protein>
<evidence type="ECO:0000313" key="1">
    <source>
        <dbReference type="EMBL" id="RCI16363.1"/>
    </source>
</evidence>
<gene>
    <name evidence="1" type="ORF">L249_2747</name>
</gene>
<reference evidence="1 2" key="1">
    <citation type="journal article" date="2015" name="BMC Genomics">
        <title>Insights from the genome of Ophiocordyceps polyrhachis-furcata to pathogenicity and host specificity in insect fungi.</title>
        <authorList>
            <person name="Wichadakul D."/>
            <person name="Kobmoo N."/>
            <person name="Ingsriswang S."/>
            <person name="Tangphatsornruang S."/>
            <person name="Chantasingh D."/>
            <person name="Luangsa-ard J.J."/>
            <person name="Eurwilaichitr L."/>
        </authorList>
    </citation>
    <scope>NUCLEOTIDE SEQUENCE [LARGE SCALE GENOMIC DNA]</scope>
    <source>
        <strain evidence="1 2">BCC 54312</strain>
    </source>
</reference>
<dbReference type="Proteomes" id="UP000253664">
    <property type="component" value="Unassembled WGS sequence"/>
</dbReference>
<comment type="caution">
    <text evidence="1">The sequence shown here is derived from an EMBL/GenBank/DDBJ whole genome shotgun (WGS) entry which is preliminary data.</text>
</comment>
<name>A0A367LPJ8_9HYPO</name>
<proteinExistence type="predicted"/>
<dbReference type="EMBL" id="LKCN02000001">
    <property type="protein sequence ID" value="RCI16363.1"/>
    <property type="molecule type" value="Genomic_DNA"/>
</dbReference>
<organism evidence="1 2">
    <name type="scientific">Ophiocordyceps polyrhachis-furcata BCC 54312</name>
    <dbReference type="NCBI Taxonomy" id="1330021"/>
    <lineage>
        <taxon>Eukaryota</taxon>
        <taxon>Fungi</taxon>
        <taxon>Dikarya</taxon>
        <taxon>Ascomycota</taxon>
        <taxon>Pezizomycotina</taxon>
        <taxon>Sordariomycetes</taxon>
        <taxon>Hypocreomycetidae</taxon>
        <taxon>Hypocreales</taxon>
        <taxon>Ophiocordycipitaceae</taxon>
        <taxon>Ophiocordyceps</taxon>
    </lineage>
</organism>
<sequence>MEYVVYQYGSNVDNALLYVIWLTADFLLGLAEPSQLKPSRTTMAFFVVSFIDRGRDKEKERKRHDRESRRRKVKLAPFGTEREREGKCFGLRGNDVDWEHDMTSWHCPTSQPNTSCRLI</sequence>
<dbReference type="AlphaFoldDB" id="A0A367LPJ8"/>
<evidence type="ECO:0000313" key="2">
    <source>
        <dbReference type="Proteomes" id="UP000253664"/>
    </source>
</evidence>
<accession>A0A367LPJ8</accession>